<dbReference type="Gene3D" id="2.40.50.100">
    <property type="match status" value="1"/>
</dbReference>
<dbReference type="CDD" id="cd06848">
    <property type="entry name" value="GCS_H"/>
    <property type="match status" value="1"/>
</dbReference>
<dbReference type="InterPro" id="IPR033753">
    <property type="entry name" value="GCV_H/Fam206"/>
</dbReference>
<dbReference type="GO" id="GO:0005829">
    <property type="term" value="C:cytosol"/>
    <property type="evidence" value="ECO:0007669"/>
    <property type="project" value="TreeGrafter"/>
</dbReference>
<dbReference type="GO" id="GO:0005960">
    <property type="term" value="C:glycine cleavage complex"/>
    <property type="evidence" value="ECO:0007669"/>
    <property type="project" value="InterPro"/>
</dbReference>
<reference evidence="4" key="1">
    <citation type="submission" date="2016-10" db="EMBL/GenBank/DDBJ databases">
        <authorList>
            <person name="Varghese N."/>
            <person name="Submissions S."/>
        </authorList>
    </citation>
    <scope>NUCLEOTIDE SEQUENCE [LARGE SCALE GENOMIC DNA]</scope>
    <source>
        <strain evidence="4">MPL-11</strain>
    </source>
</reference>
<evidence type="ECO:0000313" key="3">
    <source>
        <dbReference type="EMBL" id="SDQ42911.1"/>
    </source>
</evidence>
<dbReference type="InterPro" id="IPR000089">
    <property type="entry name" value="Biotin_lipoyl"/>
</dbReference>
<keyword evidence="1" id="KW-0450">Lipoyl</keyword>
<dbReference type="PANTHER" id="PTHR11715:SF3">
    <property type="entry name" value="GLYCINE CLEAVAGE SYSTEM H PROTEIN-RELATED"/>
    <property type="match status" value="1"/>
</dbReference>
<organism evidence="3 4">
    <name type="scientific">Carnobacterium viridans</name>
    <dbReference type="NCBI Taxonomy" id="174587"/>
    <lineage>
        <taxon>Bacteria</taxon>
        <taxon>Bacillati</taxon>
        <taxon>Bacillota</taxon>
        <taxon>Bacilli</taxon>
        <taxon>Lactobacillales</taxon>
        <taxon>Carnobacteriaceae</taxon>
        <taxon>Carnobacterium</taxon>
    </lineage>
</organism>
<feature type="domain" description="Lipoyl-binding" evidence="2">
    <location>
        <begin position="20"/>
        <end position="102"/>
    </location>
</feature>
<evidence type="ECO:0000313" key="4">
    <source>
        <dbReference type="Proteomes" id="UP000199481"/>
    </source>
</evidence>
<dbReference type="InterPro" id="IPR011053">
    <property type="entry name" value="Single_hybrid_motif"/>
</dbReference>
<dbReference type="EMBL" id="FNJW01000008">
    <property type="protein sequence ID" value="SDQ42911.1"/>
    <property type="molecule type" value="Genomic_DNA"/>
</dbReference>
<proteinExistence type="predicted"/>
<dbReference type="GO" id="GO:0019464">
    <property type="term" value="P:glycine decarboxylation via glycine cleavage system"/>
    <property type="evidence" value="ECO:0007669"/>
    <property type="project" value="InterPro"/>
</dbReference>
<keyword evidence="4" id="KW-1185">Reference proteome</keyword>
<name>A0A1H1ATR1_9LACT</name>
<dbReference type="PROSITE" id="PS50968">
    <property type="entry name" value="BIOTINYL_LIPOYL"/>
    <property type="match status" value="1"/>
</dbReference>
<evidence type="ECO:0000256" key="1">
    <source>
        <dbReference type="ARBA" id="ARBA00022823"/>
    </source>
</evidence>
<evidence type="ECO:0000259" key="2">
    <source>
        <dbReference type="PROSITE" id="PS50968"/>
    </source>
</evidence>
<dbReference type="SUPFAM" id="SSF51230">
    <property type="entry name" value="Single hybrid motif"/>
    <property type="match status" value="1"/>
</dbReference>
<dbReference type="GO" id="GO:0009249">
    <property type="term" value="P:protein lipoylation"/>
    <property type="evidence" value="ECO:0007669"/>
    <property type="project" value="TreeGrafter"/>
</dbReference>
<dbReference type="PANTHER" id="PTHR11715">
    <property type="entry name" value="GLYCINE CLEAVAGE SYSTEM H PROTEIN"/>
    <property type="match status" value="1"/>
</dbReference>
<dbReference type="OrthoDB" id="2401220at2"/>
<gene>
    <name evidence="3" type="ORF">SAMN04487752_2246</name>
</gene>
<dbReference type="AlphaFoldDB" id="A0A1H1ATR1"/>
<dbReference type="Proteomes" id="UP000199481">
    <property type="component" value="Unassembled WGS sequence"/>
</dbReference>
<dbReference type="RefSeq" id="WP_081896524.1">
    <property type="nucleotide sequence ID" value="NZ_CP084916.1"/>
</dbReference>
<protein>
    <submittedName>
        <fullName evidence="3">Glycine cleavage system H protein</fullName>
    </submittedName>
</protein>
<dbReference type="Pfam" id="PF01597">
    <property type="entry name" value="GCV_H"/>
    <property type="match status" value="1"/>
</dbReference>
<accession>A0A1H1ATR1</accession>
<sequence>MEKQMKYSENGLWVLKEGDNYRIGLSEKGQDDLGEVMFVELPNTLDEVRENDVLLGVEGAKAVTELLSPLTGVVVQFHAELTDNPEQLNSMDKNDNWILELKDVEPDAFEKLSAEV</sequence>
<dbReference type="InterPro" id="IPR002930">
    <property type="entry name" value="GCV_H"/>
</dbReference>